<dbReference type="SUPFAM" id="SSF53098">
    <property type="entry name" value="Ribonuclease H-like"/>
    <property type="match status" value="1"/>
</dbReference>
<feature type="transmembrane region" description="Helical" evidence="1">
    <location>
        <begin position="21"/>
        <end position="37"/>
    </location>
</feature>
<keyword evidence="1" id="KW-0812">Transmembrane</keyword>
<feature type="domain" description="Integrase catalytic" evidence="2">
    <location>
        <begin position="264"/>
        <end position="424"/>
    </location>
</feature>
<reference evidence="3" key="1">
    <citation type="submission" date="2023-07" db="EMBL/GenBank/DDBJ databases">
        <authorList>
            <consortium name="CYATHOMIX"/>
        </authorList>
    </citation>
    <scope>NUCLEOTIDE SEQUENCE</scope>
    <source>
        <strain evidence="3">N/A</strain>
    </source>
</reference>
<evidence type="ECO:0000313" key="3">
    <source>
        <dbReference type="EMBL" id="CAJ0592274.1"/>
    </source>
</evidence>
<dbReference type="InterPro" id="IPR050900">
    <property type="entry name" value="Transposase_IS3/IS150/IS904"/>
</dbReference>
<dbReference type="InterPro" id="IPR012337">
    <property type="entry name" value="RNaseH-like_sf"/>
</dbReference>
<evidence type="ECO:0000259" key="2">
    <source>
        <dbReference type="PROSITE" id="PS50994"/>
    </source>
</evidence>
<evidence type="ECO:0000256" key="1">
    <source>
        <dbReference type="SAM" id="Phobius"/>
    </source>
</evidence>
<proteinExistence type="predicted"/>
<keyword evidence="1" id="KW-1133">Transmembrane helix</keyword>
<dbReference type="EMBL" id="CATQJL010000052">
    <property type="protein sequence ID" value="CAJ0592274.1"/>
    <property type="molecule type" value="Genomic_DNA"/>
</dbReference>
<comment type="caution">
    <text evidence="3">The sequence shown here is derived from an EMBL/GenBank/DDBJ whole genome shotgun (WGS) entry which is preliminary data.</text>
</comment>
<name>A0AA36DT97_CYLNA</name>
<dbReference type="PANTHER" id="PTHR46889">
    <property type="entry name" value="TRANSPOSASE INSF FOR INSERTION SEQUENCE IS3B-RELATED"/>
    <property type="match status" value="1"/>
</dbReference>
<evidence type="ECO:0000313" key="4">
    <source>
        <dbReference type="Proteomes" id="UP001176961"/>
    </source>
</evidence>
<accession>A0AA36DT97</accession>
<dbReference type="PROSITE" id="PS51257">
    <property type="entry name" value="PROKAR_LIPOPROTEIN"/>
    <property type="match status" value="1"/>
</dbReference>
<dbReference type="Gene3D" id="3.30.420.10">
    <property type="entry name" value="Ribonuclease H-like superfamily/Ribonuclease H"/>
    <property type="match status" value="1"/>
</dbReference>
<dbReference type="InterPro" id="IPR036397">
    <property type="entry name" value="RNaseH_sf"/>
</dbReference>
<gene>
    <name evidence="3" type="ORF">CYNAS_LOCUS4257</name>
</gene>
<sequence length="427" mass="49924">MKQQSNYKTRKDLSAERFTDWLSIAFATLVGCTGYSISQGILTWKALGGVIGAGITIFLLKKKAPAVFTNNTDVPVYVKDEYSDEVSIVMPGTKTAVLDGFKYRGKLYKISNGVHATLNADGTVSYKNWLHKNLQQSQGEEYIFKAGEETRRKIQSGKYRPIDFCNKKNPLHINYSTYYVWKKRDFVEDDKPGRHKNGYKKQLTEEQEQKICELRVKEEYYGLPITEFHNIIKEEYPCSYKVLWKLLTKHGLVRKPKEKHEGTFGDTPEGYLHIDVTYMPYIKGIRTYLFVAIDRKTRLAYWELYDRKTVENTIDFAQKCRQFYPFPIYHILTDNGKEFSAKFSKDWCSFNRIAYSHTKPYTPQTNGMVERLNGTIKKELIHRQRFSSIMRLNKCLKEYQDYYNNKRRHSSIQATPVEVGRNLGYAV</sequence>
<dbReference type="Proteomes" id="UP001176961">
    <property type="component" value="Unassembled WGS sequence"/>
</dbReference>
<dbReference type="GO" id="GO:0003676">
    <property type="term" value="F:nucleic acid binding"/>
    <property type="evidence" value="ECO:0007669"/>
    <property type="project" value="InterPro"/>
</dbReference>
<dbReference type="PROSITE" id="PS50994">
    <property type="entry name" value="INTEGRASE"/>
    <property type="match status" value="1"/>
</dbReference>
<dbReference type="GO" id="GO:0015074">
    <property type="term" value="P:DNA integration"/>
    <property type="evidence" value="ECO:0007669"/>
    <property type="project" value="InterPro"/>
</dbReference>
<dbReference type="AlphaFoldDB" id="A0AA36DT97"/>
<organism evidence="3 4">
    <name type="scientific">Cylicocyclus nassatus</name>
    <name type="common">Nematode worm</name>
    <dbReference type="NCBI Taxonomy" id="53992"/>
    <lineage>
        <taxon>Eukaryota</taxon>
        <taxon>Metazoa</taxon>
        <taxon>Ecdysozoa</taxon>
        <taxon>Nematoda</taxon>
        <taxon>Chromadorea</taxon>
        <taxon>Rhabditida</taxon>
        <taxon>Rhabditina</taxon>
        <taxon>Rhabditomorpha</taxon>
        <taxon>Strongyloidea</taxon>
        <taxon>Strongylidae</taxon>
        <taxon>Cylicocyclus</taxon>
    </lineage>
</organism>
<dbReference type="InterPro" id="IPR001584">
    <property type="entry name" value="Integrase_cat-core"/>
</dbReference>
<dbReference type="PANTHER" id="PTHR46889:SF4">
    <property type="entry name" value="TRANSPOSASE INSO FOR INSERTION SEQUENCE ELEMENT IS911B-RELATED"/>
    <property type="match status" value="1"/>
</dbReference>
<dbReference type="Pfam" id="PF13683">
    <property type="entry name" value="rve_3"/>
    <property type="match status" value="1"/>
</dbReference>
<keyword evidence="4" id="KW-1185">Reference proteome</keyword>
<protein>
    <recommendedName>
        <fullName evidence="2">Integrase catalytic domain-containing protein</fullName>
    </recommendedName>
</protein>
<keyword evidence="1" id="KW-0472">Membrane</keyword>